<dbReference type="EMBL" id="LR900790">
    <property type="protein sequence ID" value="CAD7246912.1"/>
    <property type="molecule type" value="Genomic_DNA"/>
</dbReference>
<accession>A0A7R8XBQ2</accession>
<evidence type="ECO:0000256" key="9">
    <source>
        <dbReference type="ARBA" id="ARBA00023242"/>
    </source>
</evidence>
<evidence type="ECO:0000256" key="3">
    <source>
        <dbReference type="ARBA" id="ARBA00022737"/>
    </source>
</evidence>
<dbReference type="GO" id="GO:0000978">
    <property type="term" value="F:RNA polymerase II cis-regulatory region sequence-specific DNA binding"/>
    <property type="evidence" value="ECO:0007669"/>
    <property type="project" value="TreeGrafter"/>
</dbReference>
<dbReference type="PROSITE" id="PS00028">
    <property type="entry name" value="ZINC_FINGER_C2H2_1"/>
    <property type="match status" value="3"/>
</dbReference>
<name>A0A7R8XBQ2_9CRUS</name>
<dbReference type="EMBL" id="CAJPEV010001273">
    <property type="protein sequence ID" value="CAG0891784.1"/>
    <property type="molecule type" value="Genomic_DNA"/>
</dbReference>
<feature type="domain" description="C2H2-type" evidence="13">
    <location>
        <begin position="504"/>
        <end position="533"/>
    </location>
</feature>
<evidence type="ECO:0000256" key="6">
    <source>
        <dbReference type="ARBA" id="ARBA00023015"/>
    </source>
</evidence>
<feature type="domain" description="C2H2-type" evidence="13">
    <location>
        <begin position="534"/>
        <end position="561"/>
    </location>
</feature>
<evidence type="ECO:0000256" key="10">
    <source>
        <dbReference type="ARBA" id="ARBA00038409"/>
    </source>
</evidence>
<keyword evidence="3" id="KW-0677">Repeat</keyword>
<evidence type="ECO:0000256" key="8">
    <source>
        <dbReference type="ARBA" id="ARBA00023163"/>
    </source>
</evidence>
<protein>
    <recommendedName>
        <fullName evidence="13">C2H2-type domain-containing protein</fullName>
    </recommendedName>
</protein>
<feature type="compositionally biased region" description="Polar residues" evidence="12">
    <location>
        <begin position="273"/>
        <end position="290"/>
    </location>
</feature>
<dbReference type="FunFam" id="3.30.160.60:FF:001110">
    <property type="entry name" value="Krueppel factor 13"/>
    <property type="match status" value="1"/>
</dbReference>
<dbReference type="PANTHER" id="PTHR23235:SF165">
    <property type="entry name" value="TRANSCRIPTION FACTOR BTD"/>
    <property type="match status" value="1"/>
</dbReference>
<gene>
    <name evidence="14" type="ORF">DSTB1V02_LOCUS6754</name>
</gene>
<comment type="similarity">
    <text evidence="10">Belongs to the Sp1 C2H2-type zinc-finger protein family.</text>
</comment>
<dbReference type="InterPro" id="IPR036236">
    <property type="entry name" value="Znf_C2H2_sf"/>
</dbReference>
<dbReference type="Pfam" id="PF00096">
    <property type="entry name" value="zf-C2H2"/>
    <property type="match status" value="3"/>
</dbReference>
<evidence type="ECO:0000313" key="15">
    <source>
        <dbReference type="Proteomes" id="UP000677054"/>
    </source>
</evidence>
<evidence type="ECO:0000256" key="1">
    <source>
        <dbReference type="ARBA" id="ARBA00004123"/>
    </source>
</evidence>
<feature type="compositionally biased region" description="Low complexity" evidence="12">
    <location>
        <begin position="249"/>
        <end position="272"/>
    </location>
</feature>
<evidence type="ECO:0000256" key="11">
    <source>
        <dbReference type="PROSITE-ProRule" id="PRU00042"/>
    </source>
</evidence>
<evidence type="ECO:0000256" key="5">
    <source>
        <dbReference type="ARBA" id="ARBA00022833"/>
    </source>
</evidence>
<keyword evidence="5" id="KW-0862">Zinc</keyword>
<evidence type="ECO:0000259" key="13">
    <source>
        <dbReference type="PROSITE" id="PS50157"/>
    </source>
</evidence>
<feature type="domain" description="C2H2-type" evidence="13">
    <location>
        <begin position="474"/>
        <end position="503"/>
    </location>
</feature>
<dbReference type="InterPro" id="IPR013087">
    <property type="entry name" value="Znf_C2H2_type"/>
</dbReference>
<dbReference type="SMART" id="SM00355">
    <property type="entry name" value="ZnF_C2H2"/>
    <property type="match status" value="3"/>
</dbReference>
<dbReference type="OrthoDB" id="6360012at2759"/>
<dbReference type="PANTHER" id="PTHR23235">
    <property type="entry name" value="KRUEPPEL-LIKE TRANSCRIPTION FACTOR"/>
    <property type="match status" value="1"/>
</dbReference>
<feature type="region of interest" description="Disordered" evidence="12">
    <location>
        <begin position="552"/>
        <end position="594"/>
    </location>
</feature>
<dbReference type="GO" id="GO:0005634">
    <property type="term" value="C:nucleus"/>
    <property type="evidence" value="ECO:0007669"/>
    <property type="project" value="UniProtKB-SubCell"/>
</dbReference>
<keyword evidence="9" id="KW-0539">Nucleus</keyword>
<comment type="subcellular location">
    <subcellularLocation>
        <location evidence="1">Nucleus</location>
    </subcellularLocation>
</comment>
<keyword evidence="15" id="KW-1185">Reference proteome</keyword>
<evidence type="ECO:0000256" key="2">
    <source>
        <dbReference type="ARBA" id="ARBA00022723"/>
    </source>
</evidence>
<dbReference type="Gene3D" id="3.30.160.60">
    <property type="entry name" value="Classic Zinc Finger"/>
    <property type="match status" value="3"/>
</dbReference>
<evidence type="ECO:0000256" key="4">
    <source>
        <dbReference type="ARBA" id="ARBA00022771"/>
    </source>
</evidence>
<dbReference type="GO" id="GO:0000981">
    <property type="term" value="F:DNA-binding transcription factor activity, RNA polymerase II-specific"/>
    <property type="evidence" value="ECO:0007669"/>
    <property type="project" value="TreeGrafter"/>
</dbReference>
<evidence type="ECO:0000313" key="14">
    <source>
        <dbReference type="EMBL" id="CAD7246912.1"/>
    </source>
</evidence>
<evidence type="ECO:0000256" key="7">
    <source>
        <dbReference type="ARBA" id="ARBA00023125"/>
    </source>
</evidence>
<dbReference type="Proteomes" id="UP000677054">
    <property type="component" value="Unassembled WGS sequence"/>
</dbReference>
<dbReference type="GO" id="GO:0008270">
    <property type="term" value="F:zinc ion binding"/>
    <property type="evidence" value="ECO:0007669"/>
    <property type="project" value="UniProtKB-KW"/>
</dbReference>
<keyword evidence="8" id="KW-0804">Transcription</keyword>
<organism evidence="14">
    <name type="scientific">Darwinula stevensoni</name>
    <dbReference type="NCBI Taxonomy" id="69355"/>
    <lineage>
        <taxon>Eukaryota</taxon>
        <taxon>Metazoa</taxon>
        <taxon>Ecdysozoa</taxon>
        <taxon>Arthropoda</taxon>
        <taxon>Crustacea</taxon>
        <taxon>Oligostraca</taxon>
        <taxon>Ostracoda</taxon>
        <taxon>Podocopa</taxon>
        <taxon>Podocopida</taxon>
        <taxon>Darwinulocopina</taxon>
        <taxon>Darwinuloidea</taxon>
        <taxon>Darwinulidae</taxon>
        <taxon>Darwinula</taxon>
    </lineage>
</organism>
<feature type="region of interest" description="Disordered" evidence="12">
    <location>
        <begin position="249"/>
        <end position="339"/>
    </location>
</feature>
<proteinExistence type="inferred from homology"/>
<keyword evidence="4 11" id="KW-0863">Zinc-finger</keyword>
<feature type="compositionally biased region" description="Low complexity" evidence="12">
    <location>
        <begin position="321"/>
        <end position="335"/>
    </location>
</feature>
<evidence type="ECO:0000256" key="12">
    <source>
        <dbReference type="SAM" id="MobiDB-lite"/>
    </source>
</evidence>
<keyword evidence="6" id="KW-0805">Transcription regulation</keyword>
<feature type="compositionally biased region" description="Polar residues" evidence="12">
    <location>
        <begin position="567"/>
        <end position="579"/>
    </location>
</feature>
<dbReference type="PROSITE" id="PS50157">
    <property type="entry name" value="ZINC_FINGER_C2H2_2"/>
    <property type="match status" value="3"/>
</dbReference>
<keyword evidence="2" id="KW-0479">Metal-binding</keyword>
<keyword evidence="7" id="KW-0238">DNA-binding</keyword>
<dbReference type="FunFam" id="3.30.160.60:FF:000014">
    <property type="entry name" value="Transcription factor Sp3"/>
    <property type="match status" value="1"/>
</dbReference>
<sequence length="594" mass="62935">MANDPQLTQAQVQQAQQQTHAFSLLSPGAGTGGGTLAVSSLGSQAQVIQIQPTQQSSPNSGIPTLTLNPQFLQPITINGQEGFIISAASQPQMTAGQAVVMANGQVIRTLGNQSQQIPMRSNVIPVQMPLSSTIQVQVPVSISGQTVYQTIHVPVHAMAAPAGVPTLVQTSNGQVIAQMIQMPNPGTVNPVVVTQLPNGQTQAIPIALPQGTQVTLSPLVVPASCSSSSVLQGTGVSATTCTWTTATATTPSVSQSPSSSPSDCSHVSSSSTPEGASQNYITQDHQQGEQTNEKSTSHMVAGSEVGSGGTDIIQHQDTNHQHAQAEAQQQDTLQLQHHDAGQTTATVDLTQLSTLQQAIGSGQISVIPLSNLVSVASAQKPGEMTQVMQNLGGIQVIPVSTQTEGGISLQHAVQPIQVETNRLNVMGTFTGQGTSASATGTGNETRTKVKRMQCTCPNCVHGVNKSIEGGPKLHICHIPGCKKVYSKTSHLRAHLRWHAGERPFVCNWLFCGKSFTRSDELNRHRRTHTGEKRFQCPICNKRFMRSDHFSKHVRIHQKNSHSGMPDSGSSQSENVPQEVTNEEDIKPFQGAVGD</sequence>
<reference evidence="14" key="1">
    <citation type="submission" date="2020-11" db="EMBL/GenBank/DDBJ databases">
        <authorList>
            <person name="Tran Van P."/>
        </authorList>
    </citation>
    <scope>NUCLEOTIDE SEQUENCE</scope>
</reference>
<dbReference type="SUPFAM" id="SSF57667">
    <property type="entry name" value="beta-beta-alpha zinc fingers"/>
    <property type="match status" value="2"/>
</dbReference>
<dbReference type="AlphaFoldDB" id="A0A7R8XBQ2"/>